<evidence type="ECO:0000256" key="6">
    <source>
        <dbReference type="ARBA" id="ARBA00023242"/>
    </source>
</evidence>
<evidence type="ECO:0000313" key="7">
    <source>
        <dbReference type="EMBL" id="TFK20984.1"/>
    </source>
</evidence>
<dbReference type="EMBL" id="ML210282">
    <property type="protein sequence ID" value="TFK20984.1"/>
    <property type="molecule type" value="Genomic_DNA"/>
</dbReference>
<dbReference type="GO" id="GO:0003681">
    <property type="term" value="F:bent DNA binding"/>
    <property type="evidence" value="ECO:0007669"/>
    <property type="project" value="TreeGrafter"/>
</dbReference>
<dbReference type="GO" id="GO:0001046">
    <property type="term" value="F:core promoter sequence-specific DNA binding"/>
    <property type="evidence" value="ECO:0007669"/>
    <property type="project" value="TreeGrafter"/>
</dbReference>
<organism evidence="7 8">
    <name type="scientific">Coprinopsis marcescibilis</name>
    <name type="common">Agaric fungus</name>
    <name type="synonym">Psathyrella marcescibilis</name>
    <dbReference type="NCBI Taxonomy" id="230819"/>
    <lineage>
        <taxon>Eukaryota</taxon>
        <taxon>Fungi</taxon>
        <taxon>Dikarya</taxon>
        <taxon>Basidiomycota</taxon>
        <taxon>Agaricomycotina</taxon>
        <taxon>Agaricomycetes</taxon>
        <taxon>Agaricomycetidae</taxon>
        <taxon>Agaricales</taxon>
        <taxon>Agaricineae</taxon>
        <taxon>Psathyrellaceae</taxon>
        <taxon>Coprinopsis</taxon>
    </lineage>
</organism>
<dbReference type="GO" id="GO:0042795">
    <property type="term" value="P:snRNA transcription by RNA polymerase II"/>
    <property type="evidence" value="ECO:0007669"/>
    <property type="project" value="TreeGrafter"/>
</dbReference>
<gene>
    <name evidence="7" type="ORF">FA15DRAFT_598763</name>
</gene>
<comment type="similarity">
    <text evidence="2">Belongs to the SNAPC3/SRD2 family.</text>
</comment>
<evidence type="ECO:0000313" key="8">
    <source>
        <dbReference type="Proteomes" id="UP000307440"/>
    </source>
</evidence>
<dbReference type="GO" id="GO:0001006">
    <property type="term" value="F:RNA polymerase III type 3 promoter sequence-specific DNA binding"/>
    <property type="evidence" value="ECO:0007669"/>
    <property type="project" value="TreeGrafter"/>
</dbReference>
<name>A0A5C3KL78_COPMA</name>
<evidence type="ECO:0000256" key="4">
    <source>
        <dbReference type="ARBA" id="ARBA00023125"/>
    </source>
</evidence>
<keyword evidence="5" id="KW-0804">Transcription</keyword>
<reference evidence="7 8" key="1">
    <citation type="journal article" date="2019" name="Nat. Ecol. Evol.">
        <title>Megaphylogeny resolves global patterns of mushroom evolution.</title>
        <authorList>
            <person name="Varga T."/>
            <person name="Krizsan K."/>
            <person name="Foldi C."/>
            <person name="Dima B."/>
            <person name="Sanchez-Garcia M."/>
            <person name="Sanchez-Ramirez S."/>
            <person name="Szollosi G.J."/>
            <person name="Szarkandi J.G."/>
            <person name="Papp V."/>
            <person name="Albert L."/>
            <person name="Andreopoulos W."/>
            <person name="Angelini C."/>
            <person name="Antonin V."/>
            <person name="Barry K.W."/>
            <person name="Bougher N.L."/>
            <person name="Buchanan P."/>
            <person name="Buyck B."/>
            <person name="Bense V."/>
            <person name="Catcheside P."/>
            <person name="Chovatia M."/>
            <person name="Cooper J."/>
            <person name="Damon W."/>
            <person name="Desjardin D."/>
            <person name="Finy P."/>
            <person name="Geml J."/>
            <person name="Haridas S."/>
            <person name="Hughes K."/>
            <person name="Justo A."/>
            <person name="Karasinski D."/>
            <person name="Kautmanova I."/>
            <person name="Kiss B."/>
            <person name="Kocsube S."/>
            <person name="Kotiranta H."/>
            <person name="LaButti K.M."/>
            <person name="Lechner B.E."/>
            <person name="Liimatainen K."/>
            <person name="Lipzen A."/>
            <person name="Lukacs Z."/>
            <person name="Mihaltcheva S."/>
            <person name="Morgado L.N."/>
            <person name="Niskanen T."/>
            <person name="Noordeloos M.E."/>
            <person name="Ohm R.A."/>
            <person name="Ortiz-Santana B."/>
            <person name="Ovrebo C."/>
            <person name="Racz N."/>
            <person name="Riley R."/>
            <person name="Savchenko A."/>
            <person name="Shiryaev A."/>
            <person name="Soop K."/>
            <person name="Spirin V."/>
            <person name="Szebenyi C."/>
            <person name="Tomsovsky M."/>
            <person name="Tulloss R.E."/>
            <person name="Uehling J."/>
            <person name="Grigoriev I.V."/>
            <person name="Vagvolgyi C."/>
            <person name="Papp T."/>
            <person name="Martin F.M."/>
            <person name="Miettinen O."/>
            <person name="Hibbett D.S."/>
            <person name="Nagy L.G."/>
        </authorList>
    </citation>
    <scope>NUCLEOTIDE SEQUENCE [LARGE SCALE GENOMIC DNA]</scope>
    <source>
        <strain evidence="7 8">CBS 121175</strain>
    </source>
</reference>
<dbReference type="Proteomes" id="UP000307440">
    <property type="component" value="Unassembled WGS sequence"/>
</dbReference>
<dbReference type="GO" id="GO:0000978">
    <property type="term" value="F:RNA polymerase II cis-regulatory region sequence-specific DNA binding"/>
    <property type="evidence" value="ECO:0007669"/>
    <property type="project" value="TreeGrafter"/>
</dbReference>
<dbReference type="GO" id="GO:0005634">
    <property type="term" value="C:nucleus"/>
    <property type="evidence" value="ECO:0007669"/>
    <property type="project" value="UniProtKB-SubCell"/>
</dbReference>
<keyword evidence="6" id="KW-0539">Nucleus</keyword>
<protein>
    <recommendedName>
        <fullName evidence="9">snRNA-activating protein complex subunit 3</fullName>
    </recommendedName>
</protein>
<keyword evidence="8" id="KW-1185">Reference proteome</keyword>
<dbReference type="InterPro" id="IPR022042">
    <property type="entry name" value="snRNA-activating_su3"/>
</dbReference>
<evidence type="ECO:0000256" key="1">
    <source>
        <dbReference type="ARBA" id="ARBA00004123"/>
    </source>
</evidence>
<evidence type="ECO:0000256" key="3">
    <source>
        <dbReference type="ARBA" id="ARBA00023015"/>
    </source>
</evidence>
<accession>A0A5C3KL78</accession>
<dbReference type="AlphaFoldDB" id="A0A5C3KL78"/>
<evidence type="ECO:0000256" key="2">
    <source>
        <dbReference type="ARBA" id="ARBA00010410"/>
    </source>
</evidence>
<dbReference type="Pfam" id="PF12251">
    <property type="entry name" value="SNAPC3"/>
    <property type="match status" value="1"/>
</dbReference>
<dbReference type="PANTHER" id="PTHR13421:SF16">
    <property type="entry name" value="SNRNA-ACTIVATING PROTEIN COMPLEX SUBUNIT 3"/>
    <property type="match status" value="1"/>
</dbReference>
<comment type="subcellular location">
    <subcellularLocation>
        <location evidence="1">Nucleus</location>
    </subcellularLocation>
</comment>
<dbReference type="STRING" id="230819.A0A5C3KL78"/>
<dbReference type="GO" id="GO:0019185">
    <property type="term" value="C:snRNA-activating protein complex"/>
    <property type="evidence" value="ECO:0007669"/>
    <property type="project" value="TreeGrafter"/>
</dbReference>
<dbReference type="PANTHER" id="PTHR13421">
    <property type="entry name" value="SNRNA-ACTIVATING PROTEIN COMPLEX SUBUNIT 3"/>
    <property type="match status" value="1"/>
</dbReference>
<keyword evidence="3" id="KW-0805">Transcription regulation</keyword>
<proteinExistence type="inferred from homology"/>
<dbReference type="OrthoDB" id="3437960at2759"/>
<sequence length="112" mass="12072">MLEVKLSSLSARLHKPYTLLHSGNCEHFIVLRHPSDPVSGYPQILQVTPPISTLCRACHKVPAVLSVVGDIRLGESPCILCGPCWDAMGLPVDTEAITTIPLPVLPTVTPQI</sequence>
<evidence type="ECO:0008006" key="9">
    <source>
        <dbReference type="Google" id="ProtNLM"/>
    </source>
</evidence>
<keyword evidence="4" id="KW-0238">DNA-binding</keyword>
<dbReference type="GO" id="GO:0042796">
    <property type="term" value="P:snRNA transcription by RNA polymerase III"/>
    <property type="evidence" value="ECO:0007669"/>
    <property type="project" value="TreeGrafter"/>
</dbReference>
<evidence type="ECO:0000256" key="5">
    <source>
        <dbReference type="ARBA" id="ARBA00023163"/>
    </source>
</evidence>